<dbReference type="Proteomes" id="UP000193648">
    <property type="component" value="Unassembled WGS sequence"/>
</dbReference>
<proteinExistence type="predicted"/>
<gene>
    <name evidence="1" type="ORF">BCR41DRAFT_376002</name>
</gene>
<organism evidence="1 2">
    <name type="scientific">Lobosporangium transversale</name>
    <dbReference type="NCBI Taxonomy" id="64571"/>
    <lineage>
        <taxon>Eukaryota</taxon>
        <taxon>Fungi</taxon>
        <taxon>Fungi incertae sedis</taxon>
        <taxon>Mucoromycota</taxon>
        <taxon>Mortierellomycotina</taxon>
        <taxon>Mortierellomycetes</taxon>
        <taxon>Mortierellales</taxon>
        <taxon>Mortierellaceae</taxon>
        <taxon>Lobosporangium</taxon>
    </lineage>
</organism>
<reference evidence="1 2" key="1">
    <citation type="submission" date="2016-07" db="EMBL/GenBank/DDBJ databases">
        <title>Pervasive Adenine N6-methylation of Active Genes in Fungi.</title>
        <authorList>
            <consortium name="DOE Joint Genome Institute"/>
            <person name="Mondo S.J."/>
            <person name="Dannebaum R.O."/>
            <person name="Kuo R.C."/>
            <person name="Labutti K."/>
            <person name="Haridas S."/>
            <person name="Kuo A."/>
            <person name="Salamov A."/>
            <person name="Ahrendt S.R."/>
            <person name="Lipzen A."/>
            <person name="Sullivan W."/>
            <person name="Andreopoulos W.B."/>
            <person name="Clum A."/>
            <person name="Lindquist E."/>
            <person name="Daum C."/>
            <person name="Ramamoorthy G.K."/>
            <person name="Gryganskyi A."/>
            <person name="Culley D."/>
            <person name="Magnuson J.K."/>
            <person name="James T.Y."/>
            <person name="O'Malley M.A."/>
            <person name="Stajich J.E."/>
            <person name="Spatafora J.W."/>
            <person name="Visel A."/>
            <person name="Grigoriev I.V."/>
        </authorList>
    </citation>
    <scope>NUCLEOTIDE SEQUENCE [LARGE SCALE GENOMIC DNA]</scope>
    <source>
        <strain evidence="1 2">NRRL 3116</strain>
    </source>
</reference>
<dbReference type="EMBL" id="MCFF01000092">
    <property type="protein sequence ID" value="ORY93690.1"/>
    <property type="molecule type" value="Genomic_DNA"/>
</dbReference>
<evidence type="ECO:0000313" key="1">
    <source>
        <dbReference type="EMBL" id="ORY93690.1"/>
    </source>
</evidence>
<dbReference type="InParanoid" id="A0A1Y2G8Z6"/>
<comment type="caution">
    <text evidence="1">The sequence shown here is derived from an EMBL/GenBank/DDBJ whole genome shotgun (WGS) entry which is preliminary data.</text>
</comment>
<accession>A0A1Y2G8Z6</accession>
<dbReference type="AlphaFoldDB" id="A0A1Y2G8Z6"/>
<keyword evidence="2" id="KW-1185">Reference proteome</keyword>
<protein>
    <submittedName>
        <fullName evidence="1">Uncharacterized protein</fullName>
    </submittedName>
</protein>
<dbReference type="GeneID" id="33568843"/>
<name>A0A1Y2G8Z6_9FUNG</name>
<evidence type="ECO:0000313" key="2">
    <source>
        <dbReference type="Proteomes" id="UP000193648"/>
    </source>
</evidence>
<dbReference type="RefSeq" id="XP_021875185.1">
    <property type="nucleotide sequence ID" value="XM_022027000.1"/>
</dbReference>
<sequence length="173" mass="19529">MGDKDHHAFYCSSHYLPVFIQLKLQQVLTTPEANKAVDTVSEKISRYMLRNSRITALVLQAVAPIHNNISAENLLSSSETLDEKFEGMIPGITDSGRARFIAHSDSEDEEKLEARKCEKHYKAHIGATQHDFRALQETAHGRKVGNISQNTVCPRPGNFQTRKNKFSLHNFPI</sequence>